<feature type="non-terminal residue" evidence="1">
    <location>
        <position position="90"/>
    </location>
</feature>
<reference evidence="1" key="1">
    <citation type="submission" date="2019-03" db="EMBL/GenBank/DDBJ databases">
        <title>Single cell metagenomics reveals metabolic interactions within the superorganism composed of flagellate Streblomastix strix and complex community of Bacteroidetes bacteria on its surface.</title>
        <authorList>
            <person name="Treitli S.C."/>
            <person name="Kolisko M."/>
            <person name="Husnik F."/>
            <person name="Keeling P."/>
            <person name="Hampl V."/>
        </authorList>
    </citation>
    <scope>NUCLEOTIDE SEQUENCE</scope>
    <source>
        <strain evidence="1">STM</strain>
    </source>
</reference>
<protein>
    <recommendedName>
        <fullName evidence="2">DUF3990 domain-containing protein</fullName>
    </recommendedName>
</protein>
<dbReference type="Pfam" id="PF13151">
    <property type="entry name" value="DUF3990"/>
    <property type="match status" value="1"/>
</dbReference>
<comment type="caution">
    <text evidence="1">The sequence shown here is derived from an EMBL/GenBank/DDBJ whole genome shotgun (WGS) entry which is preliminary data.</text>
</comment>
<dbReference type="EMBL" id="SNRY01002073">
    <property type="protein sequence ID" value="KAA6326941.1"/>
    <property type="molecule type" value="Genomic_DNA"/>
</dbReference>
<evidence type="ECO:0000313" key="1">
    <source>
        <dbReference type="EMBL" id="KAA6326941.1"/>
    </source>
</evidence>
<sequence length="90" mass="10647">MIVYHGGYCPIEFPEIIKGKYAKDFGTGFYCTEIKIQAVRWAKRYDTSVISLYDFVINHDLKILHFEDMTEEWLDFIINSRSGMQHAYDI</sequence>
<dbReference type="AlphaFoldDB" id="A0A5J4R1S7"/>
<dbReference type="InterPro" id="IPR025051">
    <property type="entry name" value="DUF3990"/>
</dbReference>
<proteinExistence type="predicted"/>
<organism evidence="1">
    <name type="scientific">termite gut metagenome</name>
    <dbReference type="NCBI Taxonomy" id="433724"/>
    <lineage>
        <taxon>unclassified sequences</taxon>
        <taxon>metagenomes</taxon>
        <taxon>organismal metagenomes</taxon>
    </lineage>
</organism>
<accession>A0A5J4R1S7</accession>
<name>A0A5J4R1S7_9ZZZZ</name>
<evidence type="ECO:0008006" key="2">
    <source>
        <dbReference type="Google" id="ProtNLM"/>
    </source>
</evidence>
<gene>
    <name evidence="1" type="ORF">EZS27_024013</name>
</gene>